<dbReference type="EMBL" id="CP016616">
    <property type="protein sequence ID" value="ANY78226.1"/>
    <property type="molecule type" value="Genomic_DNA"/>
</dbReference>
<proteinExistence type="predicted"/>
<evidence type="ECO:0000313" key="1">
    <source>
        <dbReference type="EMBL" id="ANY78226.1"/>
    </source>
</evidence>
<organism evidence="1">
    <name type="scientific">Microvirga ossetica</name>
    <dbReference type="NCBI Taxonomy" id="1882682"/>
    <lineage>
        <taxon>Bacteria</taxon>
        <taxon>Pseudomonadati</taxon>
        <taxon>Pseudomonadota</taxon>
        <taxon>Alphaproteobacteria</taxon>
        <taxon>Hyphomicrobiales</taxon>
        <taxon>Methylobacteriaceae</taxon>
        <taxon>Microvirga</taxon>
    </lineage>
</organism>
<protein>
    <submittedName>
        <fullName evidence="1">Uncharacterized protein</fullName>
    </submittedName>
</protein>
<dbReference type="KEGG" id="moc:BB934_08260"/>
<gene>
    <name evidence="1" type="ORF">BB934_08260</name>
</gene>
<accession>A0A1B2EE03</accession>
<reference evidence="1" key="1">
    <citation type="submission" date="2016-07" db="EMBL/GenBank/DDBJ databases">
        <title>Microvirga ossetica sp. nov. a new species of rhizobia isolated from root nodules of the legume species Vicia alpestris Steven originated from North Ossetia region in the Caucasus.</title>
        <authorList>
            <person name="Safronova V.I."/>
            <person name="Kuznetsova I.G."/>
            <person name="Sazanova A.L."/>
            <person name="Belimov A."/>
            <person name="Andronov E."/>
            <person name="Osledkin Y.S."/>
            <person name="Onishchuk O.P."/>
            <person name="Kurchak O.N."/>
            <person name="Shaposhnikov A.I."/>
            <person name="Willems A."/>
            <person name="Tikhonovich I.A."/>
        </authorList>
    </citation>
    <scope>NUCLEOTIDE SEQUENCE [LARGE SCALE GENOMIC DNA]</scope>
    <source>
        <strain evidence="1">V5/3M</strain>
    </source>
</reference>
<dbReference type="AlphaFoldDB" id="A0A1B2EE03"/>
<name>A0A1B2EE03_9HYPH</name>
<sequence>MGEWAIEIEFSGAEGGTRRSLIRYDCLHARGRDLIATLAGAGLRIAADRKGQDRFLNYLARVRPPTALRLGELTVQGIDGVLCLRAFDLAPEGGIYEPYAFELYDLYDGGRKLPLVVRILDHEEDVI</sequence>